<evidence type="ECO:0000313" key="2">
    <source>
        <dbReference type="Proteomes" id="UP001164727"/>
    </source>
</evidence>
<gene>
    <name evidence="1" type="ORF">RS022_00770</name>
</gene>
<sequence>MNNQQKINEKVKKSIDENQKELIKKITEANKT</sequence>
<reference evidence="1 2" key="1">
    <citation type="journal article" date="2023" name="Microbiol. Resour. Announc.">
        <title>Complete Genome of 'Candidatus Phytoplasma rubi' RS, a Phytopathogenic Bacterium Associated with Rubus Stunt Disease.</title>
        <authorList>
            <person name="Duckeck D."/>
            <person name="Zubert C."/>
            <person name="Bohm J.W."/>
            <person name="Carminati G."/>
            <person name="Schneider B."/>
            <person name="Kube M."/>
        </authorList>
    </citation>
    <scope>NUCLEOTIDE SEQUENCE [LARGE SCALE GENOMIC DNA]</scope>
    <source>
        <strain evidence="1 2">RS</strain>
    </source>
</reference>
<protein>
    <submittedName>
        <fullName evidence="1">Uncharacterized protein</fullName>
    </submittedName>
</protein>
<dbReference type="EMBL" id="CP114006">
    <property type="protein sequence ID" value="WAN63088.1"/>
    <property type="molecule type" value="Genomic_DNA"/>
</dbReference>
<accession>A0ABY7BQP1</accession>
<evidence type="ECO:0000313" key="1">
    <source>
        <dbReference type="EMBL" id="WAN63088.1"/>
    </source>
</evidence>
<organism evidence="1 2">
    <name type="scientific">Candidatus Phytoplasma rubi</name>
    <dbReference type="NCBI Taxonomy" id="399025"/>
    <lineage>
        <taxon>Bacteria</taxon>
        <taxon>Bacillati</taxon>
        <taxon>Mycoplasmatota</taxon>
        <taxon>Mollicutes</taxon>
        <taxon>Acholeplasmatales</taxon>
        <taxon>Acholeplasmataceae</taxon>
        <taxon>Candidatus Phytoplasma</taxon>
        <taxon>16SrV (Elm yellows group)</taxon>
    </lineage>
</organism>
<keyword evidence="2" id="KW-1185">Reference proteome</keyword>
<dbReference type="Proteomes" id="UP001164727">
    <property type="component" value="Chromosome"/>
</dbReference>
<name>A0ABY7BQP1_9MOLU</name>
<proteinExistence type="predicted"/>